<feature type="region of interest" description="Disordered" evidence="17">
    <location>
        <begin position="1762"/>
        <end position="1787"/>
    </location>
</feature>
<comment type="caution">
    <text evidence="16">Lacks conserved residue(s) required for the propagation of feature annotation.</text>
</comment>
<evidence type="ECO:0000256" key="18">
    <source>
        <dbReference type="SAM" id="Phobius"/>
    </source>
</evidence>
<dbReference type="PRINTS" id="PR00011">
    <property type="entry name" value="EGFLAMININ"/>
</dbReference>
<dbReference type="CDD" id="cd00054">
    <property type="entry name" value="EGF_CA"/>
    <property type="match status" value="3"/>
</dbReference>
<dbReference type="PANTHER" id="PTHR24050">
    <property type="entry name" value="PA14 DOMAIN-CONTAINING PROTEIN"/>
    <property type="match status" value="1"/>
</dbReference>
<dbReference type="GO" id="GO:0016020">
    <property type="term" value="C:membrane"/>
    <property type="evidence" value="ECO:0007669"/>
    <property type="project" value="UniProtKB-SubCell"/>
</dbReference>
<feature type="domain" description="EGF-like" evidence="19">
    <location>
        <begin position="911"/>
        <end position="950"/>
    </location>
</feature>
<evidence type="ECO:0000256" key="6">
    <source>
        <dbReference type="ARBA" id="ARBA00022536"/>
    </source>
</evidence>
<dbReference type="Pfam" id="PF07645">
    <property type="entry name" value="EGF_CA"/>
    <property type="match status" value="17"/>
</dbReference>
<dbReference type="SMART" id="SM00180">
    <property type="entry name" value="EGF_Lam"/>
    <property type="match status" value="6"/>
</dbReference>
<keyword evidence="15" id="KW-0325">Glycoprotein</keyword>
<feature type="domain" description="EGF-like" evidence="19">
    <location>
        <begin position="1213"/>
        <end position="1253"/>
    </location>
</feature>
<dbReference type="Gene3D" id="2.170.300.10">
    <property type="entry name" value="Tie2 ligand-binding domain superfamily"/>
    <property type="match status" value="1"/>
</dbReference>
<dbReference type="InterPro" id="IPR018097">
    <property type="entry name" value="EGF_Ca-bd_CS"/>
</dbReference>
<feature type="domain" description="EGF-like" evidence="19">
    <location>
        <begin position="1123"/>
        <end position="1163"/>
    </location>
</feature>
<evidence type="ECO:0000256" key="2">
    <source>
        <dbReference type="ARBA" id="ARBA00004498"/>
    </source>
</evidence>
<feature type="disulfide bond" evidence="16">
    <location>
        <begin position="709"/>
        <end position="719"/>
    </location>
</feature>
<evidence type="ECO:0000259" key="19">
    <source>
        <dbReference type="PROSITE" id="PS50026"/>
    </source>
</evidence>
<dbReference type="PROSITE" id="PS50026">
    <property type="entry name" value="EGF_3"/>
    <property type="match status" value="12"/>
</dbReference>
<dbReference type="PROSITE" id="PS00010">
    <property type="entry name" value="ASX_HYDROXYL"/>
    <property type="match status" value="15"/>
</dbReference>
<keyword evidence="5" id="KW-0272">Extracellular matrix</keyword>
<keyword evidence="6 16" id="KW-0245">EGF-like domain</keyword>
<dbReference type="SUPFAM" id="SSF57184">
    <property type="entry name" value="Growth factor receptor domain"/>
    <property type="match status" value="6"/>
</dbReference>
<keyword evidence="7" id="KW-0254">Endocytosis</keyword>
<evidence type="ECO:0000313" key="21">
    <source>
        <dbReference type="Proteomes" id="UP000828390"/>
    </source>
</evidence>
<feature type="domain" description="EGF-like" evidence="19">
    <location>
        <begin position="664"/>
        <end position="702"/>
    </location>
</feature>
<keyword evidence="12 18" id="KW-0472">Membrane</keyword>
<dbReference type="InterPro" id="IPR000152">
    <property type="entry name" value="EGF-type_Asp/Asn_hydroxyl_site"/>
</dbReference>
<evidence type="ECO:0000256" key="11">
    <source>
        <dbReference type="ARBA" id="ARBA00022989"/>
    </source>
</evidence>
<dbReference type="FunFam" id="2.10.25.10:FF:000014">
    <property type="entry name" value="Latent-transforming growth factor beta-binding protein 3"/>
    <property type="match status" value="2"/>
</dbReference>
<sequence length="1842" mass="198514">MYISIITGNRIPNITVVAGVQVVGNKNILTLNVNESRSITIKGEDDGSILNYKVLGTSGATLGMEQADKSMNVTLKLTDTNPKDLSVTVIDSKNVSAPILDIVLVVCSLCSGHGTCNTSVLREVHGNPNFKLATCQCEPYWAGDDCQLDFDACAENPCSVGRNCTDTKAEAHKANTSLPTYTCTPCPAGFEDNNSKCEDIDECKSTPCGPNSNCVNTEGSFTCVCNAGYRLSSINKTVCNDINECEESTSGCDQGCNNTQGNFTCYCYAGYNFSSTSNQCKQDTIPDLCKDQCNGTDGCVVDNNSPKCFCKAGYQLNGGNTRCDDINECNSTKSCSQQCNNIVGSYQCSCYDGYKLGVDKITCEVCQFPNYGAQCSRICQCGAGSDRCDPVRGCVCRAGWTGTNCDTDINECETPNKCNDANKVCTNTIGSFSCNCRAGFNDNNVTCVDIDECQRLDLNTCSQNCTNTIGGFTCSCGEGYIVNQNDATKCLDFDECQAGVSGCQHICSNSVGRFSCECYFGFELQADRKKCVLANDVCKKEFPDNGCSDICRADLQNKTYNCLCNTGYKLGADNKTCIDINECEDNTSNACSQTCSNTLGDYTCACNTGFKLANDRRSCEVCDSFHYGVNCSTACDCGVGAERCDSVTGCVCKQGWSGAKCTIDQDECADLNRCPGSNKMCTNTPGSYLCSCKTGFKEENAICVDINECVESNDCKQICTNTPGSYECSCNAGYVQNGKECTDINECTNGQAKCTQVCTNTDGGFRCSCNEFYMLGDDKKTCLPQQNCSTSNYCTNGVCALINTNQTCTCNSGFKFKTGSVTECEDIKECSTNPCSQSCFEKEGSYECACNLTGYTLDKDQKTCIECPARNYGANCTSVCSCNETNTLSCAFDTGNCTCKAGWNGTNCDQDQNECSIDPCSENSTCTNTPGSYVCNCNTGYIKSGDGTCQVCPSWKYGVGCATDCGCNTANSLSCSNTNGTCTCKDGWQGNNCTTDVDECASNTTICGDSLKTCKNELGSYTCECRNGYTLLASVCTDKNECLEATHNCTQKCTNNPGGFECGCNPGYSGTGNNCVACVDGNWGEQCNRSCECVANNTQTHCDKVTGGCTCKTGWKGTTCGEDRDECTEGTHACRPNSTCANNNGSFTCPCNIGYTDEAGVCTACSNNKYGNGCNTPCNCNTTNALVSTQTCNHVNGTCLCNDQWEGATCEADVDECKIGTHNCRQNSTCANNNGSFTCPCNIGYTDVSGVCEACSNNKYGNGCNTPCNCNTTNALVSTQTCNHVNGTCLCNAQWEGATCEADVDECKLGTHNCRQNTTCANNNGSFTCQCNIGYIDVSGICEACSNNKYGNGCNTPCNCNTTNALVSTQTCNHVNGTCLCNAQWEGATCEADVDECKIGTHNCRQNSTCANNNGSFTCPCNIGYTDVSGVCEACSKNKYGNGCNTPCNCNTTNALVSTQTCNHVNGTCLCNAQWEGATCDTDVDECQLGTHNCSANLEKFCHNTNGGFECSCLIGFIERNGSCVQDASTTTTLAPQQDRVDISITIAIPKDMVSKLNFSVKATFEQWADILSTFITAQYANMGSKLKKVIVNRISIGSVIVYATIFMDDGQEALQLFTQATQSLNNAKLNWNNVQYNASVAAVGGVIFDATKPLNDQLCDIYLSVRGQCPNNYACVVVDENPSCEPVKTEDDLGLVLGLGIGIPLFLIAVLVVAIIIIYAVKNRRRKFSTEYDRDSFNNGFFTHGMPVKIDTWGRNDPMYKQHSRQWDSSSSSTFSDEDRKKRRNRDVDYANQERYVYDNQQPSNFSWDFLYNYISPNEPYHIQRPLTDRRPHPIYEGTKM</sequence>
<keyword evidence="10" id="KW-0677">Repeat</keyword>
<evidence type="ECO:0000256" key="9">
    <source>
        <dbReference type="ARBA" id="ARBA00022729"/>
    </source>
</evidence>
<keyword evidence="4" id="KW-0964">Secreted</keyword>
<dbReference type="Gene3D" id="2.10.25.10">
    <property type="entry name" value="Laminin"/>
    <property type="match status" value="21"/>
</dbReference>
<dbReference type="InterPro" id="IPR026823">
    <property type="entry name" value="cEGF"/>
</dbReference>
<keyword evidence="8 18" id="KW-0812">Transmembrane</keyword>
<feature type="domain" description="EGF-like" evidence="19">
    <location>
        <begin position="1038"/>
        <end position="1076"/>
    </location>
</feature>
<feature type="domain" description="EGF-like" evidence="19">
    <location>
        <begin position="579"/>
        <end position="620"/>
    </location>
</feature>
<proteinExistence type="inferred from homology"/>
<comment type="subcellular location">
    <subcellularLocation>
        <location evidence="1">Membrane</location>
        <topology evidence="1">Single-pass type I membrane protein</topology>
    </subcellularLocation>
    <subcellularLocation>
        <location evidence="2">Secreted</location>
        <location evidence="2">Extracellular space</location>
        <location evidence="2">Extracellular matrix</location>
    </subcellularLocation>
</comment>
<reference evidence="20" key="1">
    <citation type="journal article" date="2019" name="bioRxiv">
        <title>The Genome of the Zebra Mussel, Dreissena polymorpha: A Resource for Invasive Species Research.</title>
        <authorList>
            <person name="McCartney M.A."/>
            <person name="Auch B."/>
            <person name="Kono T."/>
            <person name="Mallez S."/>
            <person name="Zhang Y."/>
            <person name="Obille A."/>
            <person name="Becker A."/>
            <person name="Abrahante J.E."/>
            <person name="Garbe J."/>
            <person name="Badalamenti J.P."/>
            <person name="Herman A."/>
            <person name="Mangelson H."/>
            <person name="Liachko I."/>
            <person name="Sullivan S."/>
            <person name="Sone E.D."/>
            <person name="Koren S."/>
            <person name="Silverstein K.A.T."/>
            <person name="Beckman K.B."/>
            <person name="Gohl D.M."/>
        </authorList>
    </citation>
    <scope>NUCLEOTIDE SEQUENCE</scope>
    <source>
        <strain evidence="20">Duluth1</strain>
        <tissue evidence="20">Whole animal</tissue>
    </source>
</reference>
<evidence type="ECO:0000256" key="15">
    <source>
        <dbReference type="ARBA" id="ARBA00023180"/>
    </source>
</evidence>
<feature type="transmembrane region" description="Helical" evidence="18">
    <location>
        <begin position="1694"/>
        <end position="1722"/>
    </location>
</feature>
<evidence type="ECO:0000256" key="3">
    <source>
        <dbReference type="ARBA" id="ARBA00006127"/>
    </source>
</evidence>
<dbReference type="PROSITE" id="PS00022">
    <property type="entry name" value="EGF_1"/>
    <property type="match status" value="1"/>
</dbReference>
<dbReference type="InterPro" id="IPR001881">
    <property type="entry name" value="EGF-like_Ca-bd_dom"/>
</dbReference>
<keyword evidence="11 18" id="KW-1133">Transmembrane helix</keyword>
<feature type="domain" description="EGF-like" evidence="19">
    <location>
        <begin position="1303"/>
        <end position="1343"/>
    </location>
</feature>
<evidence type="ECO:0000313" key="20">
    <source>
        <dbReference type="EMBL" id="KAH3701356.1"/>
    </source>
</evidence>
<dbReference type="Pfam" id="PF12662">
    <property type="entry name" value="cEGF"/>
    <property type="match status" value="1"/>
</dbReference>
<dbReference type="SMART" id="SM00181">
    <property type="entry name" value="EGF"/>
    <property type="match status" value="29"/>
</dbReference>
<dbReference type="Proteomes" id="UP000828390">
    <property type="component" value="Unassembled WGS sequence"/>
</dbReference>
<dbReference type="SUPFAM" id="SSF57196">
    <property type="entry name" value="EGF/Laminin"/>
    <property type="match status" value="7"/>
</dbReference>
<dbReference type="EMBL" id="JAIWYP010000015">
    <property type="protein sequence ID" value="KAH3701356.1"/>
    <property type="molecule type" value="Genomic_DNA"/>
</dbReference>
<feature type="domain" description="EGF-like" evidence="19">
    <location>
        <begin position="199"/>
        <end position="240"/>
    </location>
</feature>
<dbReference type="GO" id="GO:0006897">
    <property type="term" value="P:endocytosis"/>
    <property type="evidence" value="ECO:0007669"/>
    <property type="project" value="UniProtKB-KW"/>
</dbReference>
<evidence type="ECO:0000256" key="16">
    <source>
        <dbReference type="PROSITE-ProRule" id="PRU00076"/>
    </source>
</evidence>
<dbReference type="InterPro" id="IPR002049">
    <property type="entry name" value="LE_dom"/>
</dbReference>
<protein>
    <recommendedName>
        <fullName evidence="19">EGF-like domain-containing protein</fullName>
    </recommendedName>
</protein>
<keyword evidence="14" id="KW-0675">Receptor</keyword>
<dbReference type="PANTHER" id="PTHR24050:SF27">
    <property type="entry name" value="FIBRILLIN-1"/>
    <property type="match status" value="1"/>
</dbReference>
<dbReference type="InterPro" id="IPR049883">
    <property type="entry name" value="NOTCH1_EGF-like"/>
</dbReference>
<evidence type="ECO:0000256" key="10">
    <source>
        <dbReference type="ARBA" id="ARBA00022737"/>
    </source>
</evidence>
<dbReference type="PROSITE" id="PS01186">
    <property type="entry name" value="EGF_2"/>
    <property type="match status" value="13"/>
</dbReference>
<keyword evidence="13 16" id="KW-1015">Disulfide bond</keyword>
<dbReference type="InterPro" id="IPR052235">
    <property type="entry name" value="Nephronectin_domain"/>
</dbReference>
<keyword evidence="9" id="KW-0732">Signal</keyword>
<evidence type="ECO:0000256" key="14">
    <source>
        <dbReference type="ARBA" id="ARBA00023170"/>
    </source>
</evidence>
<dbReference type="GO" id="GO:0005509">
    <property type="term" value="F:calcium ion binding"/>
    <property type="evidence" value="ECO:0007669"/>
    <property type="project" value="InterPro"/>
</dbReference>
<accession>A0A9D4BNJ6</accession>
<evidence type="ECO:0000256" key="17">
    <source>
        <dbReference type="SAM" id="MobiDB-lite"/>
    </source>
</evidence>
<name>A0A9D4BNJ6_DREPO</name>
<feature type="domain" description="EGF-like" evidence="19">
    <location>
        <begin position="1393"/>
        <end position="1433"/>
    </location>
</feature>
<dbReference type="InterPro" id="IPR000742">
    <property type="entry name" value="EGF"/>
</dbReference>
<dbReference type="FunFam" id="2.10.25.10:FF:000009">
    <property type="entry name" value="Low-density lipoprotein receptor isoform 1"/>
    <property type="match status" value="2"/>
</dbReference>
<comment type="caution">
    <text evidence="20">The sequence shown here is derived from an EMBL/GenBank/DDBJ whole genome shotgun (WGS) entry which is preliminary data.</text>
</comment>
<keyword evidence="21" id="KW-1185">Reference proteome</keyword>
<evidence type="ECO:0000256" key="12">
    <source>
        <dbReference type="ARBA" id="ARBA00023136"/>
    </source>
</evidence>
<dbReference type="SMART" id="SM00179">
    <property type="entry name" value="EGF_CA"/>
    <property type="match status" value="20"/>
</dbReference>
<evidence type="ECO:0000256" key="13">
    <source>
        <dbReference type="ARBA" id="ARBA00023157"/>
    </source>
</evidence>
<dbReference type="FunFam" id="2.10.25.10:FF:000038">
    <property type="entry name" value="Fibrillin 2"/>
    <property type="match status" value="4"/>
</dbReference>
<evidence type="ECO:0000256" key="1">
    <source>
        <dbReference type="ARBA" id="ARBA00004479"/>
    </source>
</evidence>
<organism evidence="20 21">
    <name type="scientific">Dreissena polymorpha</name>
    <name type="common">Zebra mussel</name>
    <name type="synonym">Mytilus polymorpha</name>
    <dbReference type="NCBI Taxonomy" id="45954"/>
    <lineage>
        <taxon>Eukaryota</taxon>
        <taxon>Metazoa</taxon>
        <taxon>Spiralia</taxon>
        <taxon>Lophotrochozoa</taxon>
        <taxon>Mollusca</taxon>
        <taxon>Bivalvia</taxon>
        <taxon>Autobranchia</taxon>
        <taxon>Heteroconchia</taxon>
        <taxon>Euheterodonta</taxon>
        <taxon>Imparidentia</taxon>
        <taxon>Neoheterodontei</taxon>
        <taxon>Myida</taxon>
        <taxon>Dreissenoidea</taxon>
        <taxon>Dreissenidae</taxon>
        <taxon>Dreissena</taxon>
    </lineage>
</organism>
<dbReference type="PROSITE" id="PS01187">
    <property type="entry name" value="EGF_CA"/>
    <property type="match status" value="10"/>
</dbReference>
<feature type="domain" description="EGF-like" evidence="19">
    <location>
        <begin position="705"/>
        <end position="742"/>
    </location>
</feature>
<comment type="similarity">
    <text evidence="3">Belongs to the fibulin family.</text>
</comment>
<dbReference type="InterPro" id="IPR009030">
    <property type="entry name" value="Growth_fac_rcpt_cys_sf"/>
</dbReference>
<feature type="domain" description="EGF-like" evidence="19">
    <location>
        <begin position="996"/>
        <end position="1037"/>
    </location>
</feature>
<reference evidence="20" key="2">
    <citation type="submission" date="2020-11" db="EMBL/GenBank/DDBJ databases">
        <authorList>
            <person name="McCartney M.A."/>
            <person name="Auch B."/>
            <person name="Kono T."/>
            <person name="Mallez S."/>
            <person name="Becker A."/>
            <person name="Gohl D.M."/>
            <person name="Silverstein K.A.T."/>
            <person name="Koren S."/>
            <person name="Bechman K.B."/>
            <person name="Herman A."/>
            <person name="Abrahante J.E."/>
            <person name="Garbe J."/>
        </authorList>
    </citation>
    <scope>NUCLEOTIDE SEQUENCE</scope>
    <source>
        <strain evidence="20">Duluth1</strain>
        <tissue evidence="20">Whole animal</tissue>
    </source>
</reference>
<evidence type="ECO:0000256" key="7">
    <source>
        <dbReference type="ARBA" id="ARBA00022583"/>
    </source>
</evidence>
<evidence type="ECO:0000256" key="4">
    <source>
        <dbReference type="ARBA" id="ARBA00022525"/>
    </source>
</evidence>
<feature type="domain" description="EGF-like" evidence="19">
    <location>
        <begin position="408"/>
        <end position="448"/>
    </location>
</feature>
<evidence type="ECO:0000256" key="8">
    <source>
        <dbReference type="ARBA" id="ARBA00022692"/>
    </source>
</evidence>
<evidence type="ECO:0000256" key="5">
    <source>
        <dbReference type="ARBA" id="ARBA00022530"/>
    </source>
</evidence>
<gene>
    <name evidence="20" type="ORF">DPMN_076341</name>
</gene>